<evidence type="ECO:0000313" key="1">
    <source>
        <dbReference type="EMBL" id="CAG8741152.1"/>
    </source>
</evidence>
<reference evidence="1" key="1">
    <citation type="submission" date="2021-06" db="EMBL/GenBank/DDBJ databases">
        <authorList>
            <person name="Kallberg Y."/>
            <person name="Tangrot J."/>
            <person name="Rosling A."/>
        </authorList>
    </citation>
    <scope>NUCLEOTIDE SEQUENCE</scope>
    <source>
        <strain evidence="1">FL966</strain>
    </source>
</reference>
<evidence type="ECO:0000313" key="2">
    <source>
        <dbReference type="Proteomes" id="UP000789759"/>
    </source>
</evidence>
<name>A0A9N9NL55_9GLOM</name>
<dbReference type="AlphaFoldDB" id="A0A9N9NL55"/>
<keyword evidence="2" id="KW-1185">Reference proteome</keyword>
<comment type="caution">
    <text evidence="1">The sequence shown here is derived from an EMBL/GenBank/DDBJ whole genome shotgun (WGS) entry which is preliminary data.</text>
</comment>
<dbReference type="EMBL" id="CAJVQA010016113">
    <property type="protein sequence ID" value="CAG8741152.1"/>
    <property type="molecule type" value="Genomic_DNA"/>
</dbReference>
<gene>
    <name evidence="1" type="ORF">CPELLU_LOCUS14093</name>
</gene>
<proteinExistence type="predicted"/>
<sequence length="75" mass="8735">MIVTNRKYGKKAVEVAKELGVILADKFNIRKGNREKRIGYFEGNREYFSTFMNNIVAQADFPFRIFMFLVSGSDF</sequence>
<protein>
    <submittedName>
        <fullName evidence="1">13429_t:CDS:1</fullName>
    </submittedName>
</protein>
<dbReference type="Proteomes" id="UP000789759">
    <property type="component" value="Unassembled WGS sequence"/>
</dbReference>
<accession>A0A9N9NL55</accession>
<organism evidence="1 2">
    <name type="scientific">Cetraspora pellucida</name>
    <dbReference type="NCBI Taxonomy" id="1433469"/>
    <lineage>
        <taxon>Eukaryota</taxon>
        <taxon>Fungi</taxon>
        <taxon>Fungi incertae sedis</taxon>
        <taxon>Mucoromycota</taxon>
        <taxon>Glomeromycotina</taxon>
        <taxon>Glomeromycetes</taxon>
        <taxon>Diversisporales</taxon>
        <taxon>Gigasporaceae</taxon>
        <taxon>Cetraspora</taxon>
    </lineage>
</organism>